<comment type="caution">
    <text evidence="4">The sequence shown here is derived from an EMBL/GenBank/DDBJ whole genome shotgun (WGS) entry which is preliminary data.</text>
</comment>
<sequence>MARAGGITNAVNVGIAVQADWENREFISHISLNIRRLFEFLLQFEATTKSKLASLNEKLDTLERRLELLEVQVGTASSNSSLFTMHGQIAEKGSRHANATSSTLLVASPGTFSRILGHKHTLGSQLTDFSGGVKEMGLEKEQELEWIEAQNIEISLDLVAAAKKQLQFLAAVDRNRWLYDGPTLQRAIYRYNAYWLPLLAKCCDETISEGPLVVPLDCEWIWHCHRLNPVRYKSDCEELYGMILDNANVVSSLQGTCKRPTEAIWSRLYPDEPYDFDFTKASSENASETLSGLAKHTEYDLISAVKRQSPFFYQVSRAHMSDDIFIQEAVARYKGFLHLIKRNKEKSIKRFCVPTYDIDLIWHTHQLHPVSYCEDLNRTLGKILEHDDTDSDRTKGKKLDVGFSGTTKQWEDTFGRRYWKAGAMYRGNSPSPLTAIPCVPDILPKDADAAKEFLKIIKLPEMRVVEAFLEFVGVRNLPDEKKGTLFVLFSKTQPDVFFNNKQKLTILSESGQKQVASFQCEPTGELLFELVSHSASSLPGRKTCKTLGTASLSIQEFLVPVSKLGAEKWLDLVPASGTDSSKPIALRVSVSFTVPTVAPHVLHMVRPRAFSKGSCFQLPLAGTVPAGKSFTRVIDETQAEVIRLQMRESGMAKMKEDSLSRKQVIGITKHGETHTVAEFLGTHWSLMNSQWVLQHSDKDGENGLLFDLKGNRMVKVFLGRKLDYEPKHCEKKKNEGDFMTAVEFSAEHPYGKAVALLNLKSRCLKAKEEWFVLPGLVSVFILHHILKKEGRSGLTTDGKSTKKIDGAKQKVNVENDKHANFTASIETEVHSDDDTALENAVMHNKDGTCNGEYGGQKGSIVKSSGCGGCGAGCGNMVKSDGCGGGCGNMVNSSSCGGCGAGCGGCGGGCGSMVNSSGCGSCGAGCGGCGGGCGNMVNSSGCGGCGAGCGGCGGGCGSLVNSSGCGGCGGCGSMVQSSGLASVEA</sequence>
<organism evidence="4 5">
    <name type="scientific">Hibiscus sabdariffa</name>
    <name type="common">roselle</name>
    <dbReference type="NCBI Taxonomy" id="183260"/>
    <lineage>
        <taxon>Eukaryota</taxon>
        <taxon>Viridiplantae</taxon>
        <taxon>Streptophyta</taxon>
        <taxon>Embryophyta</taxon>
        <taxon>Tracheophyta</taxon>
        <taxon>Spermatophyta</taxon>
        <taxon>Magnoliopsida</taxon>
        <taxon>eudicotyledons</taxon>
        <taxon>Gunneridae</taxon>
        <taxon>Pentapetalae</taxon>
        <taxon>rosids</taxon>
        <taxon>malvids</taxon>
        <taxon>Malvales</taxon>
        <taxon>Malvaceae</taxon>
        <taxon>Malvoideae</taxon>
        <taxon>Hibiscus</taxon>
    </lineage>
</organism>
<feature type="domain" description="GRDP C2" evidence="2">
    <location>
        <begin position="462"/>
        <end position="594"/>
    </location>
</feature>
<evidence type="ECO:0008006" key="6">
    <source>
        <dbReference type="Google" id="ProtNLM"/>
    </source>
</evidence>
<evidence type="ECO:0000256" key="1">
    <source>
        <dbReference type="SAM" id="Coils"/>
    </source>
</evidence>
<dbReference type="Pfam" id="PF07173">
    <property type="entry name" value="GRDP-like"/>
    <property type="match status" value="1"/>
</dbReference>
<gene>
    <name evidence="4" type="ORF">V6N11_022711</name>
</gene>
<dbReference type="PANTHER" id="PTHR34365:SF7">
    <property type="entry name" value="GLYCINE-RICH DOMAIN-CONTAINING PROTEIN 1"/>
    <property type="match status" value="1"/>
</dbReference>
<accession>A0ABR2TK15</accession>
<evidence type="ECO:0000313" key="5">
    <source>
        <dbReference type="Proteomes" id="UP001396334"/>
    </source>
</evidence>
<feature type="coiled-coil region" evidence="1">
    <location>
        <begin position="45"/>
        <end position="79"/>
    </location>
</feature>
<dbReference type="Pfam" id="PF25334">
    <property type="entry name" value="C2_GRDP"/>
    <property type="match status" value="1"/>
</dbReference>
<dbReference type="InterPro" id="IPR009836">
    <property type="entry name" value="GRDP-like"/>
</dbReference>
<feature type="domain" description="GRPD C-terminal" evidence="3">
    <location>
        <begin position="633"/>
        <end position="765"/>
    </location>
</feature>
<dbReference type="PANTHER" id="PTHR34365">
    <property type="entry name" value="ENOLASE (DUF1399)"/>
    <property type="match status" value="1"/>
</dbReference>
<reference evidence="4 5" key="1">
    <citation type="journal article" date="2024" name="G3 (Bethesda)">
        <title>Genome assembly of Hibiscus sabdariffa L. provides insights into metabolisms of medicinal natural products.</title>
        <authorList>
            <person name="Kim T."/>
        </authorList>
    </citation>
    <scope>NUCLEOTIDE SEQUENCE [LARGE SCALE GENOMIC DNA]</scope>
    <source>
        <strain evidence="4">TK-2024</strain>
        <tissue evidence="4">Old leaves</tissue>
    </source>
</reference>
<evidence type="ECO:0000259" key="3">
    <source>
        <dbReference type="Pfam" id="PF25335"/>
    </source>
</evidence>
<dbReference type="Pfam" id="PF25335">
    <property type="entry name" value="GRDP_C"/>
    <property type="match status" value="1"/>
</dbReference>
<name>A0ABR2TK15_9ROSI</name>
<dbReference type="EMBL" id="JBBPBN010000005">
    <property type="protein sequence ID" value="KAK9037811.1"/>
    <property type="molecule type" value="Genomic_DNA"/>
</dbReference>
<evidence type="ECO:0000259" key="2">
    <source>
        <dbReference type="Pfam" id="PF25334"/>
    </source>
</evidence>
<keyword evidence="5" id="KW-1185">Reference proteome</keyword>
<keyword evidence="1" id="KW-0175">Coiled coil</keyword>
<dbReference type="Proteomes" id="UP001396334">
    <property type="component" value="Unassembled WGS sequence"/>
</dbReference>
<dbReference type="InterPro" id="IPR057458">
    <property type="entry name" value="GRDP_C2"/>
</dbReference>
<protein>
    <recommendedName>
        <fullName evidence="6">Glycine-rich domain-containing protein 1</fullName>
    </recommendedName>
</protein>
<dbReference type="InterPro" id="IPR057518">
    <property type="entry name" value="GRDP_C"/>
</dbReference>
<evidence type="ECO:0000313" key="4">
    <source>
        <dbReference type="EMBL" id="KAK9037811.1"/>
    </source>
</evidence>
<proteinExistence type="predicted"/>
<dbReference type="Gene3D" id="1.20.5.110">
    <property type="match status" value="1"/>
</dbReference>